<dbReference type="InterPro" id="IPR016167">
    <property type="entry name" value="FAD-bd_PCMH_sub1"/>
</dbReference>
<keyword evidence="5" id="KW-1185">Reference proteome</keyword>
<dbReference type="InterPro" id="IPR007173">
    <property type="entry name" value="ALO_C"/>
</dbReference>
<dbReference type="EMBL" id="CP136051">
    <property type="protein sequence ID" value="WOK08710.1"/>
    <property type="molecule type" value="Genomic_DNA"/>
</dbReference>
<dbReference type="PANTHER" id="PTHR43762:SF1">
    <property type="entry name" value="D-ARABINONO-1,4-LACTONE OXIDASE"/>
    <property type="match status" value="1"/>
</dbReference>
<dbReference type="Gene3D" id="3.30.43.10">
    <property type="entry name" value="Uridine Diphospho-n-acetylenolpyruvylglucosamine Reductase, domain 2"/>
    <property type="match status" value="1"/>
</dbReference>
<dbReference type="PANTHER" id="PTHR43762">
    <property type="entry name" value="L-GULONOLACTONE OXIDASE"/>
    <property type="match status" value="1"/>
</dbReference>
<dbReference type="InterPro" id="IPR006094">
    <property type="entry name" value="Oxid_FAD_bind_N"/>
</dbReference>
<feature type="domain" description="FAD-binding PCMH-type" evidence="3">
    <location>
        <begin position="40"/>
        <end position="204"/>
    </location>
</feature>
<accession>A0ABZ0IXN0</accession>
<evidence type="ECO:0000313" key="5">
    <source>
        <dbReference type="Proteomes" id="UP001302349"/>
    </source>
</evidence>
<keyword evidence="1" id="KW-0285">Flavoprotein</keyword>
<organism evidence="4 5">
    <name type="scientific">Imperialibacter roseus</name>
    <dbReference type="NCBI Taxonomy" id="1324217"/>
    <lineage>
        <taxon>Bacteria</taxon>
        <taxon>Pseudomonadati</taxon>
        <taxon>Bacteroidota</taxon>
        <taxon>Cytophagia</taxon>
        <taxon>Cytophagales</taxon>
        <taxon>Flammeovirgaceae</taxon>
        <taxon>Imperialibacter</taxon>
    </lineage>
</organism>
<evidence type="ECO:0000313" key="4">
    <source>
        <dbReference type="EMBL" id="WOK08710.1"/>
    </source>
</evidence>
<gene>
    <name evidence="4" type="ORF">RT717_08685</name>
</gene>
<dbReference type="InterPro" id="IPR016171">
    <property type="entry name" value="Vanillyl_alc_oxidase_C-sub2"/>
</dbReference>
<keyword evidence="1" id="KW-0274">FAD</keyword>
<dbReference type="Proteomes" id="UP001302349">
    <property type="component" value="Chromosome"/>
</dbReference>
<dbReference type="Pfam" id="PF04030">
    <property type="entry name" value="ALO"/>
    <property type="match status" value="1"/>
</dbReference>
<dbReference type="Pfam" id="PF01565">
    <property type="entry name" value="FAD_binding_4"/>
    <property type="match status" value="1"/>
</dbReference>
<protein>
    <submittedName>
        <fullName evidence="4">FAD-binding protein</fullName>
    </submittedName>
</protein>
<reference evidence="4 5" key="1">
    <citation type="journal article" date="2023" name="Microbiol. Resour. Announc.">
        <title>Complete Genome Sequence of Imperialibacter roseus strain P4T.</title>
        <authorList>
            <person name="Tizabi D.R."/>
            <person name="Bachvaroff T."/>
            <person name="Hill R.T."/>
        </authorList>
    </citation>
    <scope>NUCLEOTIDE SEQUENCE [LARGE SCALE GENOMIC DNA]</scope>
    <source>
        <strain evidence="4 5">P4T</strain>
    </source>
</reference>
<keyword evidence="2" id="KW-0560">Oxidoreductase</keyword>
<proteinExistence type="predicted"/>
<dbReference type="SUPFAM" id="SSF56176">
    <property type="entry name" value="FAD-binding/transporter-associated domain-like"/>
    <property type="match status" value="1"/>
</dbReference>
<dbReference type="PIRSF" id="PIRSF000136">
    <property type="entry name" value="LGO_GLO"/>
    <property type="match status" value="1"/>
</dbReference>
<sequence length="447" mass="49819">MKRKEFLKTTGAFVAGSMVVPLVSCEDKPTEVRKNWAGNYQYKAKNLLEPKTTEELQGLVRKLSSQKALGSKHCFNNIADSPENQISTKNFNKVLGIDEEAMTVTVESGARYGEFAPELHQKGFALHNLASLPHISVAGAAATATHGSGVGNGNLASAVKGLELVDGNGQLVKLKEGDPDFYGAVVGLGALGIVTKVTLAIEKTFDVRQDVFQDLPLASLEKDFEAIMSAGYSVSLFTDWQNQVVSQVWIKRRMDEEITDACVEFYGATAATNNLHPITRLSAENCTEQMGKPGPWYDRLPHFKMGFTPSSGEELQSEFFVPMENAVDAILALEKKRELIFPQLMITEIRTIAADELWMSTAYRQPSVAIHFTWKQNWPEVSKLLPMIEAELSPFGVRPHWGKLFTVAPETLHDRYPKYQSFLELVKKYDPEGKFRNEYLDLNVYQA</sequence>
<dbReference type="RefSeq" id="WP_317491344.1">
    <property type="nucleotide sequence ID" value="NZ_CP136051.1"/>
</dbReference>
<evidence type="ECO:0000256" key="2">
    <source>
        <dbReference type="ARBA" id="ARBA00023002"/>
    </source>
</evidence>
<dbReference type="Gene3D" id="3.30.70.2530">
    <property type="match status" value="1"/>
</dbReference>
<evidence type="ECO:0000256" key="1">
    <source>
        <dbReference type="ARBA" id="ARBA00022827"/>
    </source>
</evidence>
<name>A0ABZ0IXN0_9BACT</name>
<dbReference type="PROSITE" id="PS51387">
    <property type="entry name" value="FAD_PCMH"/>
    <property type="match status" value="1"/>
</dbReference>
<dbReference type="Gene3D" id="1.10.45.10">
    <property type="entry name" value="Vanillyl-alcohol Oxidase, Chain A, domain 4"/>
    <property type="match status" value="1"/>
</dbReference>
<dbReference type="InterPro" id="IPR036318">
    <property type="entry name" value="FAD-bd_PCMH-like_sf"/>
</dbReference>
<dbReference type="InterPro" id="IPR010031">
    <property type="entry name" value="FAD_lactone_oxidase-like"/>
</dbReference>
<dbReference type="InterPro" id="IPR016166">
    <property type="entry name" value="FAD-bd_PCMH"/>
</dbReference>
<evidence type="ECO:0000259" key="3">
    <source>
        <dbReference type="PROSITE" id="PS51387"/>
    </source>
</evidence>
<dbReference type="InterPro" id="IPR016169">
    <property type="entry name" value="FAD-bd_PCMH_sub2"/>
</dbReference>
<dbReference type="Gene3D" id="3.30.465.10">
    <property type="match status" value="1"/>
</dbReference>
<dbReference type="Gene3D" id="3.30.70.2520">
    <property type="match status" value="1"/>
</dbReference>